<name>A0A3P7SRJ2_DRAME</name>
<organism evidence="1 2">
    <name type="scientific">Dracunculus medinensis</name>
    <name type="common">Guinea worm</name>
    <dbReference type="NCBI Taxonomy" id="318479"/>
    <lineage>
        <taxon>Eukaryota</taxon>
        <taxon>Metazoa</taxon>
        <taxon>Ecdysozoa</taxon>
        <taxon>Nematoda</taxon>
        <taxon>Chromadorea</taxon>
        <taxon>Rhabditida</taxon>
        <taxon>Spirurina</taxon>
        <taxon>Dracunculoidea</taxon>
        <taxon>Dracunculidae</taxon>
        <taxon>Dracunculus</taxon>
    </lineage>
</organism>
<proteinExistence type="predicted"/>
<dbReference type="EMBL" id="UYYG01001161">
    <property type="protein sequence ID" value="VDN57576.1"/>
    <property type="molecule type" value="Genomic_DNA"/>
</dbReference>
<protein>
    <submittedName>
        <fullName evidence="1">Uncharacterized protein</fullName>
    </submittedName>
</protein>
<dbReference type="Proteomes" id="UP000274756">
    <property type="component" value="Unassembled WGS sequence"/>
</dbReference>
<dbReference type="OrthoDB" id="10051322at2759"/>
<reference evidence="1 2" key="1">
    <citation type="submission" date="2018-11" db="EMBL/GenBank/DDBJ databases">
        <authorList>
            <consortium name="Pathogen Informatics"/>
        </authorList>
    </citation>
    <scope>NUCLEOTIDE SEQUENCE [LARGE SCALE GENOMIC DNA]</scope>
</reference>
<evidence type="ECO:0000313" key="2">
    <source>
        <dbReference type="Proteomes" id="UP000274756"/>
    </source>
</evidence>
<dbReference type="AlphaFoldDB" id="A0A3P7SRJ2"/>
<keyword evidence="2" id="KW-1185">Reference proteome</keyword>
<sequence>MVVSVFYSYDPYERMREICSHGPGILVTCPQDLAKMYEEKGKKVADK</sequence>
<dbReference type="STRING" id="318479.A0A3P7SRJ2"/>
<accession>A0A3P7SRJ2</accession>
<evidence type="ECO:0000313" key="1">
    <source>
        <dbReference type="EMBL" id="VDN57576.1"/>
    </source>
</evidence>
<gene>
    <name evidence="1" type="ORF">DME_LOCUS7549</name>
</gene>